<reference evidence="17 18" key="1">
    <citation type="submission" date="2023-07" db="EMBL/GenBank/DDBJ databases">
        <title>Sorghum-associated microbial communities from plants grown in Nebraska, USA.</title>
        <authorList>
            <person name="Schachtman D."/>
        </authorList>
    </citation>
    <scope>NUCLEOTIDE SEQUENCE [LARGE SCALE GENOMIC DNA]</scope>
    <source>
        <strain evidence="17 18">BE240</strain>
    </source>
</reference>
<evidence type="ECO:0000313" key="17">
    <source>
        <dbReference type="EMBL" id="MDR7094344.1"/>
    </source>
</evidence>
<comment type="function">
    <text evidence="12">Necessary for flagellar biosynthesis. May be involved in translocation of the flagellum.</text>
</comment>
<dbReference type="InterPro" id="IPR027417">
    <property type="entry name" value="P-loop_NTPase"/>
</dbReference>
<evidence type="ECO:0000256" key="5">
    <source>
        <dbReference type="ARBA" id="ARBA00022475"/>
    </source>
</evidence>
<evidence type="ECO:0000259" key="16">
    <source>
        <dbReference type="SMART" id="SM00962"/>
    </source>
</evidence>
<dbReference type="PANTHER" id="PTHR43134">
    <property type="entry name" value="SIGNAL RECOGNITION PARTICLE RECEPTOR SUBUNIT ALPHA"/>
    <property type="match status" value="1"/>
</dbReference>
<dbReference type="SMART" id="SM00382">
    <property type="entry name" value="AAA"/>
    <property type="match status" value="1"/>
</dbReference>
<comment type="caution">
    <text evidence="17">The sequence shown here is derived from an EMBL/GenBank/DDBJ whole genome shotgun (WGS) entry which is preliminary data.</text>
</comment>
<dbReference type="InterPro" id="IPR003593">
    <property type="entry name" value="AAA+_ATPase"/>
</dbReference>
<evidence type="ECO:0000256" key="14">
    <source>
        <dbReference type="SAM" id="MobiDB-lite"/>
    </source>
</evidence>
<dbReference type="Proteomes" id="UP001265550">
    <property type="component" value="Unassembled WGS sequence"/>
</dbReference>
<evidence type="ECO:0000256" key="13">
    <source>
        <dbReference type="NCBIfam" id="TIGR03499"/>
    </source>
</evidence>
<keyword evidence="4" id="KW-0813">Transport</keyword>
<comment type="similarity">
    <text evidence="2">Belongs to the GTP-binding SRP family.</text>
</comment>
<evidence type="ECO:0000256" key="6">
    <source>
        <dbReference type="ARBA" id="ARBA00022741"/>
    </source>
</evidence>
<dbReference type="NCBIfam" id="TIGR03499">
    <property type="entry name" value="FlhF"/>
    <property type="match status" value="1"/>
</dbReference>
<keyword evidence="5" id="KW-1003">Cell membrane</keyword>
<dbReference type="InterPro" id="IPR047040">
    <property type="entry name" value="FlhF__GTPase_dom"/>
</dbReference>
<keyword evidence="11" id="KW-1006">Bacterial flagellum protein export</keyword>
<evidence type="ECO:0000313" key="18">
    <source>
        <dbReference type="Proteomes" id="UP001265550"/>
    </source>
</evidence>
<keyword evidence="18" id="KW-1185">Reference proteome</keyword>
<feature type="domain" description="AAA+ ATPase" evidence="15">
    <location>
        <begin position="294"/>
        <end position="462"/>
    </location>
</feature>
<dbReference type="CDD" id="cd17873">
    <property type="entry name" value="FlhF"/>
    <property type="match status" value="1"/>
</dbReference>
<evidence type="ECO:0000256" key="7">
    <source>
        <dbReference type="ARBA" id="ARBA00022795"/>
    </source>
</evidence>
<comment type="subcellular location">
    <subcellularLocation>
        <location evidence="1">Cell membrane</location>
        <topology evidence="1">Peripheral membrane protein</topology>
        <orientation evidence="1">Cytoplasmic side</orientation>
    </subcellularLocation>
</comment>
<evidence type="ECO:0000256" key="8">
    <source>
        <dbReference type="ARBA" id="ARBA00022927"/>
    </source>
</evidence>
<dbReference type="Pfam" id="PF00448">
    <property type="entry name" value="SRP54"/>
    <property type="match status" value="1"/>
</dbReference>
<dbReference type="Gene3D" id="1.20.120.1380">
    <property type="entry name" value="Flagellar FlhF biosynthesis protein, N domain"/>
    <property type="match status" value="1"/>
</dbReference>
<dbReference type="PANTHER" id="PTHR43134:SF3">
    <property type="entry name" value="FLAGELLAR BIOSYNTHESIS PROTEIN FLHF"/>
    <property type="match status" value="1"/>
</dbReference>
<dbReference type="SMART" id="SM00962">
    <property type="entry name" value="SRP54"/>
    <property type="match status" value="1"/>
</dbReference>
<evidence type="ECO:0000256" key="11">
    <source>
        <dbReference type="ARBA" id="ARBA00023225"/>
    </source>
</evidence>
<protein>
    <recommendedName>
        <fullName evidence="3 13">Flagellar biosynthesis protein FlhF</fullName>
    </recommendedName>
</protein>
<dbReference type="EMBL" id="JAVDWE010000005">
    <property type="protein sequence ID" value="MDR7094344.1"/>
    <property type="molecule type" value="Genomic_DNA"/>
</dbReference>
<accession>A0ABU1VA51</accession>
<sequence>MNIQRFIAPTSREAMNKARKTFGDSAVILSTRSTGEGFEVMAAAEESLATMAQHANNERGLMRPESAPARARPAAAAAAASSLAAPQSVQSDTETLAMSTLSFQDYVRERMLRKRREALHGTSATTAAAAEEPSALERRAQQQIAAPQMAAPIMARPEPVAVPVQRVNQPDPIVVRQPAPIRTRSSEPAWEDSQPATRFPSHDDSRMAVELSALKDMIEERFNTLAWLGSSKQNPIQSNLMLKMIRAGYSPAMSRAVLERVPSEGGAGEAVRWLMDVITRNLKVATPGAGLCDEGGVVSLVGATGVGKTTTAAKLAAQCVKQYGAGSVGLITLDTYRVSGFEQLRAFGRMLGVVAHLAHDRAALKDLLNLLANKRLVIIDTAGLGQRDERIQDMLDMLDIPKVKKTLVLNAGSQGDTLDEVLTSFKASSLHGVVLSKVDEAVKLGPALDALIRHQVVLRGVANGQRVPEDWQNPDAAALVRLSMGTQGKSAYDPHPTDMGYFFAQASSRGINLGASHV</sequence>
<organism evidence="17 18">
    <name type="scientific">Hydrogenophaga laconesensis</name>
    <dbReference type="NCBI Taxonomy" id="1805971"/>
    <lineage>
        <taxon>Bacteria</taxon>
        <taxon>Pseudomonadati</taxon>
        <taxon>Pseudomonadota</taxon>
        <taxon>Betaproteobacteria</taxon>
        <taxon>Burkholderiales</taxon>
        <taxon>Comamonadaceae</taxon>
        <taxon>Hydrogenophaga</taxon>
    </lineage>
</organism>
<name>A0ABU1VA51_9BURK</name>
<keyword evidence="9" id="KW-0342">GTP-binding</keyword>
<evidence type="ECO:0000256" key="2">
    <source>
        <dbReference type="ARBA" id="ARBA00008531"/>
    </source>
</evidence>
<keyword evidence="17" id="KW-0282">Flagellum</keyword>
<evidence type="ECO:0000256" key="12">
    <source>
        <dbReference type="ARBA" id="ARBA00025337"/>
    </source>
</evidence>
<keyword evidence="6" id="KW-0547">Nucleotide-binding</keyword>
<dbReference type="InterPro" id="IPR020006">
    <property type="entry name" value="FlhF"/>
</dbReference>
<feature type="domain" description="SRP54-type proteins GTP-binding" evidence="16">
    <location>
        <begin position="295"/>
        <end position="485"/>
    </location>
</feature>
<evidence type="ECO:0000256" key="4">
    <source>
        <dbReference type="ARBA" id="ARBA00022448"/>
    </source>
</evidence>
<keyword evidence="10" id="KW-0472">Membrane</keyword>
<keyword evidence="17" id="KW-0969">Cilium</keyword>
<gene>
    <name evidence="17" type="ORF">J2X09_002085</name>
</gene>
<evidence type="ECO:0000256" key="10">
    <source>
        <dbReference type="ARBA" id="ARBA00023136"/>
    </source>
</evidence>
<feature type="region of interest" description="Disordered" evidence="14">
    <location>
        <begin position="182"/>
        <end position="203"/>
    </location>
</feature>
<dbReference type="Gene3D" id="3.40.50.300">
    <property type="entry name" value="P-loop containing nucleotide triphosphate hydrolases"/>
    <property type="match status" value="1"/>
</dbReference>
<evidence type="ECO:0000256" key="1">
    <source>
        <dbReference type="ARBA" id="ARBA00004413"/>
    </source>
</evidence>
<keyword evidence="17" id="KW-0966">Cell projection</keyword>
<dbReference type="RefSeq" id="WP_204733353.1">
    <property type="nucleotide sequence ID" value="NZ_JAVDWE010000005.1"/>
</dbReference>
<keyword evidence="7" id="KW-1005">Bacterial flagellum biogenesis</keyword>
<evidence type="ECO:0000256" key="3">
    <source>
        <dbReference type="ARBA" id="ARBA00014919"/>
    </source>
</evidence>
<dbReference type="SUPFAM" id="SSF52540">
    <property type="entry name" value="P-loop containing nucleoside triphosphate hydrolases"/>
    <property type="match status" value="1"/>
</dbReference>
<dbReference type="InterPro" id="IPR000897">
    <property type="entry name" value="SRP54_GTPase_dom"/>
</dbReference>
<evidence type="ECO:0000256" key="9">
    <source>
        <dbReference type="ARBA" id="ARBA00023134"/>
    </source>
</evidence>
<evidence type="ECO:0000259" key="15">
    <source>
        <dbReference type="SMART" id="SM00382"/>
    </source>
</evidence>
<keyword evidence="8" id="KW-0653">Protein transport</keyword>
<proteinExistence type="inferred from homology"/>